<comment type="caution">
    <text evidence="1">The sequence shown here is derived from an EMBL/GenBank/DDBJ whole genome shotgun (WGS) entry which is preliminary data.</text>
</comment>
<evidence type="ECO:0000313" key="1">
    <source>
        <dbReference type="EMBL" id="OWZ13728.1"/>
    </source>
</evidence>
<accession>A0A225W947</accession>
<evidence type="ECO:0000313" key="2">
    <source>
        <dbReference type="Proteomes" id="UP000198211"/>
    </source>
</evidence>
<proteinExistence type="predicted"/>
<gene>
    <name evidence="1" type="ORF">PHMEG_00012904</name>
</gene>
<dbReference type="EMBL" id="NBNE01001508">
    <property type="protein sequence ID" value="OWZ13728.1"/>
    <property type="molecule type" value="Genomic_DNA"/>
</dbReference>
<name>A0A225W947_9STRA</name>
<protein>
    <submittedName>
        <fullName evidence="1">Uncharacterized protein</fullName>
    </submittedName>
</protein>
<dbReference type="AlphaFoldDB" id="A0A225W947"/>
<reference evidence="2" key="1">
    <citation type="submission" date="2017-03" db="EMBL/GenBank/DDBJ databases">
        <title>Phytopthora megakarya and P. palmivora, two closely related causual agents of cacao black pod achieved similar genome size and gene model numbers by different mechanisms.</title>
        <authorList>
            <person name="Ali S."/>
            <person name="Shao J."/>
            <person name="Larry D.J."/>
            <person name="Kronmiller B."/>
            <person name="Shen D."/>
            <person name="Strem M.D."/>
            <person name="Melnick R.L."/>
            <person name="Guiltinan M.J."/>
            <person name="Tyler B.M."/>
            <person name="Meinhardt L.W."/>
            <person name="Bailey B.A."/>
        </authorList>
    </citation>
    <scope>NUCLEOTIDE SEQUENCE [LARGE SCALE GENOMIC DNA]</scope>
    <source>
        <strain evidence="2">zdho120</strain>
    </source>
</reference>
<dbReference type="Proteomes" id="UP000198211">
    <property type="component" value="Unassembled WGS sequence"/>
</dbReference>
<organism evidence="1 2">
    <name type="scientific">Phytophthora megakarya</name>
    <dbReference type="NCBI Taxonomy" id="4795"/>
    <lineage>
        <taxon>Eukaryota</taxon>
        <taxon>Sar</taxon>
        <taxon>Stramenopiles</taxon>
        <taxon>Oomycota</taxon>
        <taxon>Peronosporomycetes</taxon>
        <taxon>Peronosporales</taxon>
        <taxon>Peronosporaceae</taxon>
        <taxon>Phytophthora</taxon>
    </lineage>
</organism>
<dbReference type="OrthoDB" id="107877at2759"/>
<sequence>MALTSVTVGLLAFLGPPQVPTPSRFCYVRVITIDGTQVSVVVLDPEGEDEEELDPVAVGVVKRRLVGADEKGLWPGTFVGGGPITFIQTYGLDMDSWAYGVVTDYTMAESEAFLHVRCADGARRLAMRQPPNVVQVVWIDYVLQTERGTRVAALCAEALPDKLEEWSKVVRESLRKSKGYYPYRLTLRHWF</sequence>
<keyword evidence="2" id="KW-1185">Reference proteome</keyword>